<evidence type="ECO:0000313" key="2">
    <source>
        <dbReference type="Proteomes" id="UP000293568"/>
    </source>
</evidence>
<gene>
    <name evidence="1" type="ORF">ET464_13765</name>
</gene>
<name>A0A4P6F9Y7_9BACL</name>
<sequence length="1403" mass="161948">MREINFKQIRTFQNGARDSFEELCCQIFRRTFASELPQGSRFFRFRGSGGDGGVEAIWQLPDGEKWGIQAKYFDGLEQTQFIQMEDSISAAFMNHPTLSRFIFCIPFDPTGPRANGRRGRSQVQKLEEWVQQRLAILAEQGAHPRIEFWTESVLRDRLIEVDNGGGMRRYWFDREILTPQWFQQRLQEAEAQAGHRYSPALSIDVPAFDILEAFSCSDKWLHQAKEIQKYVVIEIKHWERDVSREQNLSGHLVEFVRIITDELSQLRGELNNLTCIDSQFNYTLCATLTNRLLGSIEEIEEQFLQEFLLEHGENADTPSFRQFQAEYMCEFPAAKIDSARDLIKCLYKLQEWLQGPETSLPRSSTMLLRGPAGVGKTHAIIDHAKYKNLQGQVSVVLFGEDFTGAEPWEVIASKLGFSGNISRDELWGMLNTVAEASGKYAIIYVDALNESQERERWKHAWLPGLRQQLAHFPWLKLCISCRDTYLNDVIDERGMWPEYIHNGFIGREFDAIQKFFEFYGIQSPTTPLLQKEFVNPLFLHLVCKGLKGAGMNEIPLGYIGFSDVVGLILEGINHRASKVYGFDERDNLIHTTINALANKMAELGARLIPREVAKSVIEQIFFTNDHSRSLLLLLEKEGVISFVEHRSRLLGPKEWFCRFTFERVADFMIAASIIEGITHEVSQISERLHFALKSDKDAEANRGLLEAMSIILPETFGIELVDLSNQISRYETMLPILYDGFQWRAIESFTEHTEELVQEGLSYHNSSIAAMQAIMNAAVVPNHPFNANFLDRLLRKTRMTTRDTFWCYILHEDYQTRGAGWRLLNWALKAELSFFGKETATNWAFTLAWFCASSDRRVRDRATKGLTRIFVSSPEIMRYVVIYFLNVDDDYVVERVCLAAYSAVMLLENDDVLGELSKSIYNKVFKDGKVPVNALIRDWLRLILEYAYHRGVLSEVQPNQFRPPYNSLWPIHWPTEEDIVELTQQTAFQRDMALGQGIGTDFARYKLKPRLLNEYDLKAAGITEEQVHRWFILSVSNLGYPGLDERCYKYDRYMISKFGGGRGKPIWAERLGKKYYWILLHRLGAIFADHIPKKVDRWNSGRNTKAAAIQGINFRDIDPTDLRAYSTQEKSSDKRWWKPVEYDFDQVSQVSHEEWIHQDDFPDITNSLRVTDGNGKEWIHLSLYYPIKGIVKDTTEDGYPYRYFTTMITSVFVPNRNMTKMKQAILLEEWYPDHSEYTPDNYRILLGEYPDSLTLNQTVETGDLFLENNIPGTKAQITTIDLLRGKNFEYDCSEEGEGDNLIVPSPNLIAYGGLKWDGHSSWINESREKEIICINGDTNGLLISHDLICSYMQQYSVTLVCMGFQEKIVVTNMTDDVPGFHEIRSVCKFNGRKVDLIHKFKSK</sequence>
<keyword evidence="2" id="KW-1185">Reference proteome</keyword>
<dbReference type="RefSeq" id="WP_129441789.1">
    <property type="nucleotide sequence ID" value="NZ_CP035492.1"/>
</dbReference>
<organism evidence="1 2">
    <name type="scientific">Paenibacillus protaetiae</name>
    <dbReference type="NCBI Taxonomy" id="2509456"/>
    <lineage>
        <taxon>Bacteria</taxon>
        <taxon>Bacillati</taxon>
        <taxon>Bacillota</taxon>
        <taxon>Bacilli</taxon>
        <taxon>Bacillales</taxon>
        <taxon>Paenibacillaceae</taxon>
        <taxon>Paenibacillus</taxon>
    </lineage>
</organism>
<accession>A0A4P6F9Y7</accession>
<dbReference type="Proteomes" id="UP000293568">
    <property type="component" value="Chromosome"/>
</dbReference>
<dbReference type="EMBL" id="CP035492">
    <property type="protein sequence ID" value="QAY67308.1"/>
    <property type="molecule type" value="Genomic_DNA"/>
</dbReference>
<evidence type="ECO:0008006" key="3">
    <source>
        <dbReference type="Google" id="ProtNLM"/>
    </source>
</evidence>
<protein>
    <recommendedName>
        <fullName evidence="3">ATP-binding protein</fullName>
    </recommendedName>
</protein>
<dbReference type="OrthoDB" id="9757917at2"/>
<dbReference type="KEGG" id="pprt:ET464_13765"/>
<proteinExistence type="predicted"/>
<reference evidence="1 2" key="1">
    <citation type="submission" date="2019-01" db="EMBL/GenBank/DDBJ databases">
        <title>Genome sequencing of strain FW100M-2.</title>
        <authorList>
            <person name="Heo J."/>
            <person name="Kim S.-J."/>
            <person name="Kim J.-S."/>
            <person name="Hong S.-B."/>
            <person name="Kwon S.-W."/>
        </authorList>
    </citation>
    <scope>NUCLEOTIDE SEQUENCE [LARGE SCALE GENOMIC DNA]</scope>
    <source>
        <strain evidence="1 2">FW100M-2</strain>
    </source>
</reference>
<evidence type="ECO:0000313" key="1">
    <source>
        <dbReference type="EMBL" id="QAY67308.1"/>
    </source>
</evidence>